<accession>A0A8C3QWB1</accession>
<dbReference type="InterPro" id="IPR000436">
    <property type="entry name" value="Sushi_SCR_CCP_dom"/>
</dbReference>
<dbReference type="Ensembl" id="ENSCRFT00000012460.1">
    <property type="protein sequence ID" value="ENSCRFP00000012042.1"/>
    <property type="gene ID" value="ENSCRFG00000009352.1"/>
</dbReference>
<dbReference type="Pfam" id="PF00084">
    <property type="entry name" value="Sushi"/>
    <property type="match status" value="2"/>
</dbReference>
<evidence type="ECO:0000256" key="2">
    <source>
        <dbReference type="ARBA" id="ARBA00022737"/>
    </source>
</evidence>
<evidence type="ECO:0000256" key="5">
    <source>
        <dbReference type="PROSITE-ProRule" id="PRU00302"/>
    </source>
</evidence>
<dbReference type="FunFam" id="2.10.70.10:FF:000055">
    <property type="entry name" value="Complement decay-accelerating factor, GPI-anchored"/>
    <property type="match status" value="1"/>
</dbReference>
<reference evidence="7" key="1">
    <citation type="submission" date="2025-08" db="UniProtKB">
        <authorList>
            <consortium name="Ensembl"/>
        </authorList>
    </citation>
    <scope>IDENTIFICATION</scope>
</reference>
<dbReference type="InterPro" id="IPR051277">
    <property type="entry name" value="SEZ6_CSMD_C4BPB_Regulators"/>
</dbReference>
<proteinExistence type="predicted"/>
<feature type="domain" description="Sushi" evidence="6">
    <location>
        <begin position="14"/>
        <end position="78"/>
    </location>
</feature>
<evidence type="ECO:0000313" key="7">
    <source>
        <dbReference type="Ensembl" id="ENSCRFP00000012042.1"/>
    </source>
</evidence>
<keyword evidence="1 5" id="KW-0768">Sushi</keyword>
<sequence length="150" mass="16147">TTPLSSQQRSLCPCACAAPTRLQFAELNEEHRNAIDFSVGKTVQYTCHPGYAKVPGMSPTVTCLESGVWSEALEFCKRKQCPSPGNPENGRAVVLTDLLFGSKINYACDKGYKLVGGSQRTCEVSGTGVSWSGDPPVCQGKWATTTGPWR</sequence>
<keyword evidence="2" id="KW-0677">Repeat</keyword>
<dbReference type="InterPro" id="IPR035976">
    <property type="entry name" value="Sushi/SCR/CCP_sf"/>
</dbReference>
<dbReference type="SMART" id="SM00032">
    <property type="entry name" value="CCP"/>
    <property type="match status" value="2"/>
</dbReference>
<evidence type="ECO:0000259" key="6">
    <source>
        <dbReference type="PROSITE" id="PS50923"/>
    </source>
</evidence>
<comment type="caution">
    <text evidence="5">Lacks conserved residue(s) required for the propagation of feature annotation.</text>
</comment>
<evidence type="ECO:0000313" key="8">
    <source>
        <dbReference type="Proteomes" id="UP000694396"/>
    </source>
</evidence>
<feature type="domain" description="Sushi" evidence="6">
    <location>
        <begin position="79"/>
        <end position="140"/>
    </location>
</feature>
<reference evidence="7" key="2">
    <citation type="submission" date="2025-09" db="UniProtKB">
        <authorList>
            <consortium name="Ensembl"/>
        </authorList>
    </citation>
    <scope>IDENTIFICATION</scope>
</reference>
<keyword evidence="3" id="KW-1015">Disulfide bond</keyword>
<evidence type="ECO:0000256" key="3">
    <source>
        <dbReference type="ARBA" id="ARBA00023157"/>
    </source>
</evidence>
<dbReference type="PROSITE" id="PS50923">
    <property type="entry name" value="SUSHI"/>
    <property type="match status" value="2"/>
</dbReference>
<evidence type="ECO:0000256" key="4">
    <source>
        <dbReference type="ARBA" id="ARBA00023180"/>
    </source>
</evidence>
<dbReference type="Proteomes" id="UP000694396">
    <property type="component" value="Unplaced"/>
</dbReference>
<evidence type="ECO:0000256" key="1">
    <source>
        <dbReference type="ARBA" id="ARBA00022659"/>
    </source>
</evidence>
<dbReference type="SUPFAM" id="SSF57535">
    <property type="entry name" value="Complement control module/SCR domain"/>
    <property type="match status" value="2"/>
</dbReference>
<dbReference type="CDD" id="cd00033">
    <property type="entry name" value="CCP"/>
    <property type="match status" value="2"/>
</dbReference>
<name>A0A8C3QWB1_9PASS</name>
<keyword evidence="4" id="KW-0325">Glycoprotein</keyword>
<keyword evidence="8" id="KW-1185">Reference proteome</keyword>
<dbReference type="PANTHER" id="PTHR45656">
    <property type="entry name" value="PROTEIN CBR-CLEC-78"/>
    <property type="match status" value="1"/>
</dbReference>
<dbReference type="AlphaFoldDB" id="A0A8C3QWB1"/>
<dbReference type="PANTHER" id="PTHR45656:SF15">
    <property type="entry name" value="SUSHI DOMAIN-CONTAINING PROTEIN"/>
    <property type="match status" value="1"/>
</dbReference>
<protein>
    <recommendedName>
        <fullName evidence="6">Sushi domain-containing protein</fullName>
    </recommendedName>
</protein>
<dbReference type="Gene3D" id="2.10.70.10">
    <property type="entry name" value="Complement Module, domain 1"/>
    <property type="match status" value="2"/>
</dbReference>
<organism evidence="7 8">
    <name type="scientific">Cyanoderma ruficeps</name>
    <name type="common">rufous-capped babbler</name>
    <dbReference type="NCBI Taxonomy" id="181631"/>
    <lineage>
        <taxon>Eukaryota</taxon>
        <taxon>Metazoa</taxon>
        <taxon>Chordata</taxon>
        <taxon>Craniata</taxon>
        <taxon>Vertebrata</taxon>
        <taxon>Euteleostomi</taxon>
        <taxon>Archelosauria</taxon>
        <taxon>Archosauria</taxon>
        <taxon>Dinosauria</taxon>
        <taxon>Saurischia</taxon>
        <taxon>Theropoda</taxon>
        <taxon>Coelurosauria</taxon>
        <taxon>Aves</taxon>
        <taxon>Neognathae</taxon>
        <taxon>Neoaves</taxon>
        <taxon>Telluraves</taxon>
        <taxon>Australaves</taxon>
        <taxon>Passeriformes</taxon>
        <taxon>Sylvioidea</taxon>
        <taxon>Timaliidae</taxon>
        <taxon>Cyanoderma</taxon>
    </lineage>
</organism>